<dbReference type="GO" id="GO:0016887">
    <property type="term" value="F:ATP hydrolysis activity"/>
    <property type="evidence" value="ECO:0007669"/>
    <property type="project" value="InterPro"/>
</dbReference>
<evidence type="ECO:0000256" key="3">
    <source>
        <dbReference type="ARBA" id="ARBA00022741"/>
    </source>
</evidence>
<dbReference type="PANTHER" id="PTHR43335">
    <property type="entry name" value="ABC TRANSPORTER, ATP-BINDING PROTEIN"/>
    <property type="match status" value="1"/>
</dbReference>
<dbReference type="Pfam" id="PF00005">
    <property type="entry name" value="ABC_tran"/>
    <property type="match status" value="1"/>
</dbReference>
<proteinExistence type="inferred from homology"/>
<protein>
    <submittedName>
        <fullName evidence="5">ABC transporter ATP-binding protein</fullName>
    </submittedName>
</protein>
<organism evidence="5">
    <name type="scientific">Thermomicrobium roseum</name>
    <dbReference type="NCBI Taxonomy" id="500"/>
    <lineage>
        <taxon>Bacteria</taxon>
        <taxon>Pseudomonadati</taxon>
        <taxon>Thermomicrobiota</taxon>
        <taxon>Thermomicrobia</taxon>
        <taxon>Thermomicrobiales</taxon>
        <taxon>Thermomicrobiaceae</taxon>
        <taxon>Thermomicrobium</taxon>
    </lineage>
</organism>
<dbReference type="EMBL" id="DSJL01000011">
    <property type="protein sequence ID" value="HEF65473.1"/>
    <property type="molecule type" value="Genomic_DNA"/>
</dbReference>
<dbReference type="InterPro" id="IPR017871">
    <property type="entry name" value="ABC_transporter-like_CS"/>
</dbReference>
<gene>
    <name evidence="5" type="ORF">ENP47_07735</name>
</gene>
<dbReference type="AlphaFoldDB" id="A0A7C1G3J0"/>
<dbReference type="PANTHER" id="PTHR43335:SF4">
    <property type="entry name" value="ABC TRANSPORTER, ATP-BINDING PROTEIN"/>
    <property type="match status" value="1"/>
</dbReference>
<dbReference type="GO" id="GO:0005524">
    <property type="term" value="F:ATP binding"/>
    <property type="evidence" value="ECO:0007669"/>
    <property type="project" value="UniProtKB-KW"/>
</dbReference>
<dbReference type="InterPro" id="IPR003439">
    <property type="entry name" value="ABC_transporter-like_ATP-bd"/>
</dbReference>
<evidence type="ECO:0000313" key="5">
    <source>
        <dbReference type="EMBL" id="HEF65473.1"/>
    </source>
</evidence>
<sequence length="318" mass="34851">MTSGTTPHRSDWAIETHGLRKVFGDRVAVADLSLTVGYGELFGFLGPNGAGKTTAVKMLVGLIRPTAGSGLVLGRPLGDHRARRQIGYLPELFRFHDWLTGEELLDLHGQLYGLSRAERRRRIPEVLELVGLTEAARRRVRTYSKGMQQRIGIAQALLGSPRLVILDEPTSALDPLGRRDVRDLIRRLRADGVTVFLNSHLLSEVEAICDRIAIVNRGRVIALGPMSSLLAGELVVEFRLGALPDGTLAALERVIQIDAVQHGERPVLVARAADEAAVAQAVDLLVRAGVPVYGVIPERRSLEDLFVQLVNEERSEPR</sequence>
<reference evidence="5" key="1">
    <citation type="journal article" date="2020" name="mSystems">
        <title>Genome- and Community-Level Interaction Insights into Carbon Utilization and Element Cycling Functions of Hydrothermarchaeota in Hydrothermal Sediment.</title>
        <authorList>
            <person name="Zhou Z."/>
            <person name="Liu Y."/>
            <person name="Xu W."/>
            <person name="Pan J."/>
            <person name="Luo Z.H."/>
            <person name="Li M."/>
        </authorList>
    </citation>
    <scope>NUCLEOTIDE SEQUENCE [LARGE SCALE GENOMIC DNA]</scope>
    <source>
        <strain evidence="5">SpSt-222</strain>
    </source>
</reference>
<dbReference type="SMART" id="SM00382">
    <property type="entry name" value="AAA"/>
    <property type="match status" value="1"/>
</dbReference>
<dbReference type="SUPFAM" id="SSF52540">
    <property type="entry name" value="P-loop containing nucleoside triphosphate hydrolases"/>
    <property type="match status" value="1"/>
</dbReference>
<comment type="caution">
    <text evidence="5">The sequence shown here is derived from an EMBL/GenBank/DDBJ whole genome shotgun (WGS) entry which is preliminary data.</text>
</comment>
<comment type="similarity">
    <text evidence="1">Belongs to the ABC transporter superfamily.</text>
</comment>
<dbReference type="CDD" id="cd03230">
    <property type="entry name" value="ABC_DR_subfamily_A"/>
    <property type="match status" value="1"/>
</dbReference>
<accession>A0A7C1G3J0</accession>
<evidence type="ECO:0000256" key="2">
    <source>
        <dbReference type="ARBA" id="ARBA00022448"/>
    </source>
</evidence>
<dbReference type="InterPro" id="IPR027417">
    <property type="entry name" value="P-loop_NTPase"/>
</dbReference>
<dbReference type="InterPro" id="IPR003593">
    <property type="entry name" value="AAA+_ATPase"/>
</dbReference>
<dbReference type="PROSITE" id="PS50893">
    <property type="entry name" value="ABC_TRANSPORTER_2"/>
    <property type="match status" value="1"/>
</dbReference>
<name>A0A7C1G3J0_THERO</name>
<keyword evidence="3" id="KW-0547">Nucleotide-binding</keyword>
<evidence type="ECO:0000256" key="4">
    <source>
        <dbReference type="ARBA" id="ARBA00022840"/>
    </source>
</evidence>
<evidence type="ECO:0000256" key="1">
    <source>
        <dbReference type="ARBA" id="ARBA00005417"/>
    </source>
</evidence>
<keyword evidence="2" id="KW-0813">Transport</keyword>
<keyword evidence="4 5" id="KW-0067">ATP-binding</keyword>
<dbReference type="Gene3D" id="3.40.50.300">
    <property type="entry name" value="P-loop containing nucleotide triphosphate hydrolases"/>
    <property type="match status" value="1"/>
</dbReference>
<dbReference type="PROSITE" id="PS00211">
    <property type="entry name" value="ABC_TRANSPORTER_1"/>
    <property type="match status" value="1"/>
</dbReference>